<feature type="domain" description="WW" evidence="5">
    <location>
        <begin position="4"/>
        <end position="38"/>
    </location>
</feature>
<evidence type="ECO:0000313" key="7">
    <source>
        <dbReference type="Proteomes" id="UP001206595"/>
    </source>
</evidence>
<dbReference type="GO" id="GO:0060090">
    <property type="term" value="F:molecular adaptor activity"/>
    <property type="evidence" value="ECO:0007669"/>
    <property type="project" value="TreeGrafter"/>
</dbReference>
<dbReference type="InterPro" id="IPR001202">
    <property type="entry name" value="WW_dom"/>
</dbReference>
<evidence type="ECO:0000256" key="3">
    <source>
        <dbReference type="ARBA" id="ARBA00022553"/>
    </source>
</evidence>
<dbReference type="RefSeq" id="XP_051444985.1">
    <property type="nucleotide sequence ID" value="XM_051588864.1"/>
</dbReference>
<feature type="compositionally biased region" description="Basic and acidic residues" evidence="4">
    <location>
        <begin position="149"/>
        <end position="175"/>
    </location>
</feature>
<keyword evidence="7" id="KW-1185">Reference proteome</keyword>
<dbReference type="GO" id="GO:0019900">
    <property type="term" value="F:kinase binding"/>
    <property type="evidence" value="ECO:0007669"/>
    <property type="project" value="TreeGrafter"/>
</dbReference>
<evidence type="ECO:0000256" key="1">
    <source>
        <dbReference type="ARBA" id="ARBA00004496"/>
    </source>
</evidence>
<dbReference type="GO" id="GO:0046621">
    <property type="term" value="P:negative regulation of organ growth"/>
    <property type="evidence" value="ECO:0007669"/>
    <property type="project" value="TreeGrafter"/>
</dbReference>
<proteinExistence type="predicted"/>
<dbReference type="PANTHER" id="PTHR14791:SF29">
    <property type="entry name" value="PROTEIN KIBRA"/>
    <property type="match status" value="1"/>
</dbReference>
<protein>
    <recommendedName>
        <fullName evidence="5">WW domain-containing protein</fullName>
    </recommendedName>
</protein>
<gene>
    <name evidence="6" type="ORF">K450DRAFT_240022</name>
</gene>
<dbReference type="CDD" id="cd00201">
    <property type="entry name" value="WW"/>
    <property type="match status" value="1"/>
</dbReference>
<dbReference type="EMBL" id="MU620916">
    <property type="protein sequence ID" value="KAI8579981.1"/>
    <property type="molecule type" value="Genomic_DNA"/>
</dbReference>
<feature type="compositionally biased region" description="Basic and acidic residues" evidence="4">
    <location>
        <begin position="26"/>
        <end position="38"/>
    </location>
</feature>
<dbReference type="PANTHER" id="PTHR14791">
    <property type="entry name" value="BOMB/KIRA PROTEINS"/>
    <property type="match status" value="1"/>
</dbReference>
<dbReference type="GO" id="GO:0005737">
    <property type="term" value="C:cytoplasm"/>
    <property type="evidence" value="ECO:0007669"/>
    <property type="project" value="UniProtKB-SubCell"/>
</dbReference>
<evidence type="ECO:0000256" key="4">
    <source>
        <dbReference type="SAM" id="MobiDB-lite"/>
    </source>
</evidence>
<evidence type="ECO:0000256" key="2">
    <source>
        <dbReference type="ARBA" id="ARBA00022490"/>
    </source>
</evidence>
<dbReference type="InterPro" id="IPR051105">
    <property type="entry name" value="WWC/KIBRA_Hippo_Reg"/>
</dbReference>
<dbReference type="GeneID" id="75914209"/>
<sequence length="264" mass="28478">MSGPPLPQGWEARYDQNSGKYYFIDHNTHQTTWEDPRSRGYQSPPPPPSYGGSPPPPHPSPYGGSGYGGYQQQPQNQSYGGSPYPPPQQQGYAGGGGYDQNRGYGGSPYQQSPPPPVPQKKPGMSTGMKIAAGAGVAALAGFAIGEVVEHEKDEDREQDRRLARLEQEESMDRYDNNYGGGGGYGGGGYEGGYGGGGYGGGGNTTVIEEDGGWFGPDKETIIERDQYGDTTVIEKEDGWFRDETTVTETDRYGDTTVVEDDSWF</sequence>
<evidence type="ECO:0000259" key="5">
    <source>
        <dbReference type="PROSITE" id="PS50020"/>
    </source>
</evidence>
<feature type="compositionally biased region" description="Pro residues" evidence="4">
    <location>
        <begin position="43"/>
        <end position="60"/>
    </location>
</feature>
<feature type="compositionally biased region" description="Gly residues" evidence="4">
    <location>
        <begin position="92"/>
        <end position="106"/>
    </location>
</feature>
<dbReference type="GO" id="GO:0016477">
    <property type="term" value="P:cell migration"/>
    <property type="evidence" value="ECO:0007669"/>
    <property type="project" value="TreeGrafter"/>
</dbReference>
<dbReference type="InterPro" id="IPR036020">
    <property type="entry name" value="WW_dom_sf"/>
</dbReference>
<dbReference type="GO" id="GO:0035330">
    <property type="term" value="P:regulation of hippo signaling"/>
    <property type="evidence" value="ECO:0007669"/>
    <property type="project" value="TreeGrafter"/>
</dbReference>
<feature type="region of interest" description="Disordered" evidence="4">
    <location>
        <begin position="149"/>
        <end position="178"/>
    </location>
</feature>
<comment type="caution">
    <text evidence="6">The sequence shown here is derived from an EMBL/GenBank/DDBJ whole genome shotgun (WGS) entry which is preliminary data.</text>
</comment>
<name>A0AAD5E9U1_UMBRA</name>
<keyword evidence="3" id="KW-0597">Phosphoprotein</keyword>
<dbReference type="SUPFAM" id="SSF51045">
    <property type="entry name" value="WW domain"/>
    <property type="match status" value="1"/>
</dbReference>
<dbReference type="PROSITE" id="PS01159">
    <property type="entry name" value="WW_DOMAIN_1"/>
    <property type="match status" value="1"/>
</dbReference>
<dbReference type="Pfam" id="PF00397">
    <property type="entry name" value="WW"/>
    <property type="match status" value="1"/>
</dbReference>
<organism evidence="6 7">
    <name type="scientific">Umbelopsis ramanniana AG</name>
    <dbReference type="NCBI Taxonomy" id="1314678"/>
    <lineage>
        <taxon>Eukaryota</taxon>
        <taxon>Fungi</taxon>
        <taxon>Fungi incertae sedis</taxon>
        <taxon>Mucoromycota</taxon>
        <taxon>Mucoromycotina</taxon>
        <taxon>Umbelopsidomycetes</taxon>
        <taxon>Umbelopsidales</taxon>
        <taxon>Umbelopsidaceae</taxon>
        <taxon>Umbelopsis</taxon>
    </lineage>
</organism>
<reference evidence="6" key="1">
    <citation type="submission" date="2021-06" db="EMBL/GenBank/DDBJ databases">
        <authorList>
            <consortium name="DOE Joint Genome Institute"/>
            <person name="Mondo S.J."/>
            <person name="Amses K.R."/>
            <person name="Simmons D.R."/>
            <person name="Longcore J.E."/>
            <person name="Seto K."/>
            <person name="Alves G.H."/>
            <person name="Bonds A.E."/>
            <person name="Quandt C.A."/>
            <person name="Davis W.J."/>
            <person name="Chang Y."/>
            <person name="Letcher P.M."/>
            <person name="Powell M.J."/>
            <person name="Kuo A."/>
            <person name="Labutti K."/>
            <person name="Pangilinan J."/>
            <person name="Andreopoulos W."/>
            <person name="Tritt A."/>
            <person name="Riley R."/>
            <person name="Hundley H."/>
            <person name="Johnson J."/>
            <person name="Lipzen A."/>
            <person name="Barry K."/>
            <person name="Berbee M.L."/>
            <person name="Buchler N.E."/>
            <person name="Grigoriev I.V."/>
            <person name="Spatafora J.W."/>
            <person name="Stajich J.E."/>
            <person name="James T.Y."/>
        </authorList>
    </citation>
    <scope>NUCLEOTIDE SEQUENCE</scope>
    <source>
        <strain evidence="6">AG</strain>
    </source>
</reference>
<dbReference type="Gene3D" id="2.20.70.10">
    <property type="match status" value="1"/>
</dbReference>
<dbReference type="SMART" id="SM00456">
    <property type="entry name" value="WW"/>
    <property type="match status" value="1"/>
</dbReference>
<dbReference type="AlphaFoldDB" id="A0AAD5E9U1"/>
<dbReference type="GO" id="GO:0006355">
    <property type="term" value="P:regulation of DNA-templated transcription"/>
    <property type="evidence" value="ECO:0007669"/>
    <property type="project" value="TreeGrafter"/>
</dbReference>
<accession>A0AAD5E9U1</accession>
<evidence type="ECO:0000313" key="6">
    <source>
        <dbReference type="EMBL" id="KAI8579981.1"/>
    </source>
</evidence>
<feature type="region of interest" description="Disordered" evidence="4">
    <location>
        <begin position="21"/>
        <end position="127"/>
    </location>
</feature>
<keyword evidence="2" id="KW-0963">Cytoplasm</keyword>
<dbReference type="PROSITE" id="PS50020">
    <property type="entry name" value="WW_DOMAIN_2"/>
    <property type="match status" value="1"/>
</dbReference>
<dbReference type="Proteomes" id="UP001206595">
    <property type="component" value="Unassembled WGS sequence"/>
</dbReference>
<feature type="compositionally biased region" description="Low complexity" evidence="4">
    <location>
        <begin position="70"/>
        <end position="82"/>
    </location>
</feature>
<reference evidence="6" key="2">
    <citation type="journal article" date="2022" name="Proc. Natl. Acad. Sci. U.S.A.">
        <title>Diploid-dominant life cycles characterize the early evolution of Fungi.</title>
        <authorList>
            <person name="Amses K.R."/>
            <person name="Simmons D.R."/>
            <person name="Longcore J.E."/>
            <person name="Mondo S.J."/>
            <person name="Seto K."/>
            <person name="Jeronimo G.H."/>
            <person name="Bonds A.E."/>
            <person name="Quandt C.A."/>
            <person name="Davis W.J."/>
            <person name="Chang Y."/>
            <person name="Federici B.A."/>
            <person name="Kuo A."/>
            <person name="LaButti K."/>
            <person name="Pangilinan J."/>
            <person name="Andreopoulos W."/>
            <person name="Tritt A."/>
            <person name="Riley R."/>
            <person name="Hundley H."/>
            <person name="Johnson J."/>
            <person name="Lipzen A."/>
            <person name="Barry K."/>
            <person name="Lang B.F."/>
            <person name="Cuomo C.A."/>
            <person name="Buchler N.E."/>
            <person name="Grigoriev I.V."/>
            <person name="Spatafora J.W."/>
            <person name="Stajich J.E."/>
            <person name="James T.Y."/>
        </authorList>
    </citation>
    <scope>NUCLEOTIDE SEQUENCE</scope>
    <source>
        <strain evidence="6">AG</strain>
    </source>
</reference>
<comment type="subcellular location">
    <subcellularLocation>
        <location evidence="1">Cytoplasm</location>
    </subcellularLocation>
</comment>